<dbReference type="AlphaFoldDB" id="A0A0G4GIB3"/>
<protein>
    <submittedName>
        <fullName evidence="2">Uncharacterized protein</fullName>
    </submittedName>
</protein>
<feature type="compositionally biased region" description="Basic and acidic residues" evidence="1">
    <location>
        <begin position="451"/>
        <end position="468"/>
    </location>
</feature>
<gene>
    <name evidence="2" type="ORF">Cvel_22031</name>
</gene>
<feature type="compositionally biased region" description="Acidic residues" evidence="1">
    <location>
        <begin position="421"/>
        <end position="430"/>
    </location>
</feature>
<name>A0A0G4GIB3_9ALVE</name>
<feature type="compositionally biased region" description="Low complexity" evidence="1">
    <location>
        <begin position="384"/>
        <end position="394"/>
    </location>
</feature>
<feature type="compositionally biased region" description="Low complexity" evidence="1">
    <location>
        <begin position="486"/>
        <end position="495"/>
    </location>
</feature>
<feature type="compositionally biased region" description="Basic residues" evidence="1">
    <location>
        <begin position="223"/>
        <end position="234"/>
    </location>
</feature>
<reference evidence="2" key="1">
    <citation type="submission" date="2014-11" db="EMBL/GenBank/DDBJ databases">
        <authorList>
            <person name="Otto D Thomas"/>
            <person name="Naeem Raeece"/>
        </authorList>
    </citation>
    <scope>NUCLEOTIDE SEQUENCE</scope>
</reference>
<feature type="compositionally biased region" description="Gly residues" evidence="1">
    <location>
        <begin position="329"/>
        <end position="339"/>
    </location>
</feature>
<evidence type="ECO:0000313" key="2">
    <source>
        <dbReference type="EMBL" id="CEM29587.1"/>
    </source>
</evidence>
<dbReference type="EMBL" id="CDMZ01001244">
    <property type="protein sequence ID" value="CEM29587.1"/>
    <property type="molecule type" value="Genomic_DNA"/>
</dbReference>
<proteinExistence type="predicted"/>
<evidence type="ECO:0000256" key="1">
    <source>
        <dbReference type="SAM" id="MobiDB-lite"/>
    </source>
</evidence>
<organism evidence="2">
    <name type="scientific">Chromera velia CCMP2878</name>
    <dbReference type="NCBI Taxonomy" id="1169474"/>
    <lineage>
        <taxon>Eukaryota</taxon>
        <taxon>Sar</taxon>
        <taxon>Alveolata</taxon>
        <taxon>Colpodellida</taxon>
        <taxon>Chromeraceae</taxon>
        <taxon>Chromera</taxon>
    </lineage>
</organism>
<feature type="region of interest" description="Disordered" evidence="1">
    <location>
        <begin position="323"/>
        <end position="516"/>
    </location>
</feature>
<feature type="region of interest" description="Disordered" evidence="1">
    <location>
        <begin position="215"/>
        <end position="239"/>
    </location>
</feature>
<accession>A0A0G4GIB3</accession>
<sequence>MQGGEAAGLQPVEAAAVSSPEKLHLDGIPLDDSLFGSNLFRNSDVGEGGEHVERESVVSGEEAALAAFDFKKGSTQILAKEDGVKVGEFDEAMRDEWLQNICGQEVFGGEVPRGKVKTGFWGGATGNGREHRVGGVQSRGRESFHSPLVIHPPPPVHRGERNEVECMRRSRTYLEYRRGAIWYINSALGGRGREGGKGGEGLGGKLKDPAILWSSAPALEGGKKKKKKKTRGGKGRGMETDVVMGDVDAKTLRQRERSERAERRIEENIRLVIGQTRADSETARQALRNKRGNIVNVIVSLTFSFSSSSSSSSSSSFSSFLTLRPVEGGPQGGMGGKGNEGTEPRDVKMTGPGVEGSGKKVNGRRERDRDIERREAKAKTQGVRALSLLPSLSLRGRRQRKGRGFGWDTPPNKGHSTAGEMGEEKEEGEVIEGGYVYSVEEGEMVPAGTKRTPEEQKKWEEERRRERDDFFEEQGEVWPGDGPATSSSSSSAVSGQGDGKGSGKGGGGGESKEVSA</sequence>
<dbReference type="Gene3D" id="1.10.8.10">
    <property type="entry name" value="DNA helicase RuvA subunit, C-terminal domain"/>
    <property type="match status" value="1"/>
</dbReference>
<dbReference type="VEuPathDB" id="CryptoDB:Cvel_22031"/>
<feature type="compositionally biased region" description="Gly residues" evidence="1">
    <location>
        <begin position="496"/>
        <end position="509"/>
    </location>
</feature>
<feature type="compositionally biased region" description="Basic and acidic residues" evidence="1">
    <location>
        <begin position="363"/>
        <end position="378"/>
    </location>
</feature>